<dbReference type="Proteomes" id="UP000069272">
    <property type="component" value="Chromosome 2L"/>
</dbReference>
<accession>A0A182F5Q0</accession>
<reference evidence="1" key="2">
    <citation type="submission" date="2022-08" db="UniProtKB">
        <authorList>
            <consortium name="EnsemblMetazoa"/>
        </authorList>
    </citation>
    <scope>IDENTIFICATION</scope>
    <source>
        <strain evidence="1">STECLA/ALBI9_A</strain>
    </source>
</reference>
<dbReference type="AlphaFoldDB" id="A0A182F5Q0"/>
<proteinExistence type="predicted"/>
<sequence>MVVKGYGDGVAGSPYFTAHADATAGVLTEADVLDGLSRGLQVFATGMERILSSATAGRGMFCYHCPPSLHPAGPHPPRLPTLEYPFAPTHPCKRPNLPGSLKATPTFPFPRISEGPATVRHRDVNRTYVVTSPLFGVSGFPAAVTLDSSLIPLLSSRLILCRVRRMAQRYTVASSVLLVQPARSVGHALWPLIDWSRQGSKAFSAHSRPKP</sequence>
<protein>
    <submittedName>
        <fullName evidence="1">Uncharacterized protein</fullName>
    </submittedName>
</protein>
<evidence type="ECO:0000313" key="1">
    <source>
        <dbReference type="EnsemblMetazoa" id="AALB001795-PA"/>
    </source>
</evidence>
<dbReference type="EnsemblMetazoa" id="AALB001795-RA">
    <property type="protein sequence ID" value="AALB001795-PA"/>
    <property type="gene ID" value="AALB001795"/>
</dbReference>
<evidence type="ECO:0000313" key="2">
    <source>
        <dbReference type="Proteomes" id="UP000069272"/>
    </source>
</evidence>
<dbReference type="VEuPathDB" id="VectorBase:AALB001795"/>
<organism evidence="1 2">
    <name type="scientific">Anopheles albimanus</name>
    <name type="common">New world malaria mosquito</name>
    <dbReference type="NCBI Taxonomy" id="7167"/>
    <lineage>
        <taxon>Eukaryota</taxon>
        <taxon>Metazoa</taxon>
        <taxon>Ecdysozoa</taxon>
        <taxon>Arthropoda</taxon>
        <taxon>Hexapoda</taxon>
        <taxon>Insecta</taxon>
        <taxon>Pterygota</taxon>
        <taxon>Neoptera</taxon>
        <taxon>Endopterygota</taxon>
        <taxon>Diptera</taxon>
        <taxon>Nematocera</taxon>
        <taxon>Culicoidea</taxon>
        <taxon>Culicidae</taxon>
        <taxon>Anophelinae</taxon>
        <taxon>Anopheles</taxon>
    </lineage>
</organism>
<dbReference type="STRING" id="7167.A0A182F5Q0"/>
<keyword evidence="2" id="KW-1185">Reference proteome</keyword>
<reference evidence="1 2" key="1">
    <citation type="journal article" date="2017" name="G3 (Bethesda)">
        <title>The Physical Genome Mapping of Anopheles albimanus Corrected Scaffold Misassemblies and Identified Interarm Rearrangements in Genus Anopheles.</title>
        <authorList>
            <person name="Artemov G.N."/>
            <person name="Peery A.N."/>
            <person name="Jiang X."/>
            <person name="Tu Z."/>
            <person name="Stegniy V.N."/>
            <person name="Sharakhova M.V."/>
            <person name="Sharakhov I.V."/>
        </authorList>
    </citation>
    <scope>NUCLEOTIDE SEQUENCE [LARGE SCALE GENOMIC DNA]</scope>
    <source>
        <strain evidence="1 2">ALBI9_A</strain>
    </source>
</reference>
<name>A0A182F5Q0_ANOAL</name>